<sequence length="1065" mass="118772">MKVRINGLKPLIMRMDIELPSKDVIEVELEYEKLEKHCFHCKSLSHEYGECHYQPPARLSNGERRHTNAAQQTTLERIEEGKKRQAERKHARMQHSHHHEGARWTNYRTSNTKEYRPISHGTSSRNSSGSSSVYEENRRRYDDRNLPSVMIPSHKKNLPMRGSQERAPAPHDWQSRNLPAPEPRGSRNSQSSPASSNPKGTPSSALGEGHQRSNIASRLSDPRNSMASSEERLPAKERLSVHTQRTNSKEQRVSSNASSQDRLPALKRLSGQGAGEPHSNTQRMQEFETQLEDSLPPVSNGIIVTRPSSSNLFDSGRLGPGERSPIRTLSEDRVHVSLRLGPLLADTEEDTELDQPILSKAEGKKKVGEAQTRKRIARAPTQGVSVKKRRVSKTQNSPRRSSPRRNPPRRKLMMDAISPYHTLWSRHIIYQLLTHLRAWDSSTGNCGLGWQLRDATKTVAESSSSHRRFVPSALVAEALAVKAAMIAALSSHVSSLHVYSDSKALITLLKSQDDDVVLKGVLHDIRILALSFESILYCFIPRLANCDADSLAKSALFSLHSTVPATEYDATDCALAALFLIFCFLLSFILLAAVRSKRRSTLLPPGPPGWPIIGNILQIGKAPHRSLADLSRIYGPVMSLRLGSLTTVIISSPEAAREVLKTHDQVLSGRIILDPIQSIHQDVSMAWLPSTSPRWRLWRKISATQMFSPQCLDATKTVRMKKVNELVTFISEICERGESINIARASFVTSLNLISNTLFSTDLGSYDSKISMELQESVVRIMETIGKPNLANYFPLIGFLDLQGIRKEMKVFQGFIDARNNEKTTRNESDLLDSLMDLVKENGPELKVNEIKHFIFDLFLAGTDTNSTTVEWAMAELLRNPKTMAKAQAEMDDVVGLNGVVQESHISDLPYLQALVKETLRLHPPGPLLGPHKAESNAEILGFLVPKNAQVLVNAWAIGRDSGIWENAEQFEPERFLVGREIDLKGRDFELIPFGAGRRICPGMSLAMKTVSLILASLLHSFQWKLQNGVLPEDLDMDESFGLSLHKANPLYAVPVLKPANGSLL</sequence>
<dbReference type="InterPro" id="IPR017972">
    <property type="entry name" value="Cyt_P450_CS"/>
</dbReference>
<dbReference type="InterPro" id="IPR001128">
    <property type="entry name" value="Cyt_P450"/>
</dbReference>
<feature type="domain" description="RNase H type-1" evidence="3">
    <location>
        <begin position="439"/>
        <end position="555"/>
    </location>
</feature>
<feature type="compositionally biased region" description="Polar residues" evidence="2">
    <location>
        <begin position="212"/>
        <end position="228"/>
    </location>
</feature>
<feature type="compositionally biased region" description="Basic and acidic residues" evidence="2">
    <location>
        <begin position="229"/>
        <end position="240"/>
    </location>
</feature>
<feature type="compositionally biased region" description="Polar residues" evidence="2">
    <location>
        <begin position="278"/>
        <end position="288"/>
    </location>
</feature>
<feature type="compositionally biased region" description="Basic residues" evidence="2">
    <location>
        <begin position="85"/>
        <end position="100"/>
    </location>
</feature>
<dbReference type="InterPro" id="IPR036396">
    <property type="entry name" value="Cyt_P450_sf"/>
</dbReference>
<protein>
    <submittedName>
        <fullName evidence="5">Uncharacterized protein</fullName>
    </submittedName>
</protein>
<dbReference type="Pfam" id="PF14392">
    <property type="entry name" value="zf-CCHC_4"/>
    <property type="match status" value="1"/>
</dbReference>
<organism evidence="5 6">
    <name type="scientific">Brassica napus</name>
    <name type="common">Rape</name>
    <dbReference type="NCBI Taxonomy" id="3708"/>
    <lineage>
        <taxon>Eukaryota</taxon>
        <taxon>Viridiplantae</taxon>
        <taxon>Streptophyta</taxon>
        <taxon>Embryophyta</taxon>
        <taxon>Tracheophyta</taxon>
        <taxon>Spermatophyta</taxon>
        <taxon>Magnoliopsida</taxon>
        <taxon>eudicotyledons</taxon>
        <taxon>Gunneridae</taxon>
        <taxon>Pentapetalae</taxon>
        <taxon>rosids</taxon>
        <taxon>malvids</taxon>
        <taxon>Brassicales</taxon>
        <taxon>Brassicaceae</taxon>
        <taxon>Brassiceae</taxon>
        <taxon>Brassica</taxon>
    </lineage>
</organism>
<dbReference type="PRINTS" id="PR00385">
    <property type="entry name" value="P450"/>
</dbReference>
<dbReference type="InterPro" id="IPR012337">
    <property type="entry name" value="RNaseH-like_sf"/>
</dbReference>
<evidence type="ECO:0000313" key="5">
    <source>
        <dbReference type="EMBL" id="KAH0928212.1"/>
    </source>
</evidence>
<dbReference type="EMBL" id="JAGKQM010000004">
    <property type="protein sequence ID" value="KAH0928212.1"/>
    <property type="molecule type" value="Genomic_DNA"/>
</dbReference>
<evidence type="ECO:0000313" key="6">
    <source>
        <dbReference type="Proteomes" id="UP000824890"/>
    </source>
</evidence>
<dbReference type="Gene3D" id="3.30.420.10">
    <property type="entry name" value="Ribonuclease H-like superfamily/Ribonuclease H"/>
    <property type="match status" value="1"/>
</dbReference>
<comment type="similarity">
    <text evidence="1">Belongs to the cytochrome P450 family.</text>
</comment>
<name>A0ABQ8DFS5_BRANA</name>
<feature type="region of interest" description="Disordered" evidence="2">
    <location>
        <begin position="57"/>
        <end position="289"/>
    </location>
</feature>
<feature type="compositionally biased region" description="Low complexity" evidence="2">
    <location>
        <begin position="186"/>
        <end position="198"/>
    </location>
</feature>
<dbReference type="CDD" id="cd11073">
    <property type="entry name" value="CYP76-like"/>
    <property type="match status" value="1"/>
</dbReference>
<keyword evidence="6" id="KW-1185">Reference proteome</keyword>
<dbReference type="PROSITE" id="PS00086">
    <property type="entry name" value="CYTOCHROME_P450"/>
    <property type="match status" value="1"/>
</dbReference>
<accession>A0ABQ8DFS5</accession>
<feature type="compositionally biased region" description="Low complexity" evidence="2">
    <location>
        <begin position="119"/>
        <end position="132"/>
    </location>
</feature>
<feature type="compositionally biased region" description="Basic and acidic residues" evidence="2">
    <location>
        <begin position="135"/>
        <end position="145"/>
    </location>
</feature>
<gene>
    <name evidence="5" type="ORF">HID58_013939</name>
</gene>
<dbReference type="PANTHER" id="PTHR47950:SF22">
    <property type="entry name" value="CYTOCHROME P450 76C1-RELATED"/>
    <property type="match status" value="1"/>
</dbReference>
<dbReference type="Gene3D" id="1.10.630.10">
    <property type="entry name" value="Cytochrome P450"/>
    <property type="match status" value="1"/>
</dbReference>
<evidence type="ECO:0000259" key="3">
    <source>
        <dbReference type="Pfam" id="PF13456"/>
    </source>
</evidence>
<reference evidence="5 6" key="1">
    <citation type="submission" date="2021-05" db="EMBL/GenBank/DDBJ databases">
        <title>Genome Assembly of Synthetic Allotetraploid Brassica napus Reveals Homoeologous Exchanges between Subgenomes.</title>
        <authorList>
            <person name="Davis J.T."/>
        </authorList>
    </citation>
    <scope>NUCLEOTIDE SEQUENCE [LARGE SCALE GENOMIC DNA]</scope>
    <source>
        <strain evidence="6">cv. Da-Ae</strain>
        <tissue evidence="5">Seedling</tissue>
    </source>
</reference>
<dbReference type="PANTHER" id="PTHR47950">
    <property type="entry name" value="CYTOCHROME P450, FAMILY 76, SUBFAMILY C, POLYPEPTIDE 5-RELATED"/>
    <property type="match status" value="1"/>
</dbReference>
<dbReference type="InterPro" id="IPR002401">
    <property type="entry name" value="Cyt_P450_E_grp-I"/>
</dbReference>
<feature type="compositionally biased region" description="Basic residues" evidence="2">
    <location>
        <begin position="401"/>
        <end position="411"/>
    </location>
</feature>
<feature type="domain" description="Zinc knuckle CX2CX4HX4C" evidence="4">
    <location>
        <begin position="9"/>
        <end position="53"/>
    </location>
</feature>
<comment type="caution">
    <text evidence="5">The sequence shown here is derived from an EMBL/GenBank/DDBJ whole genome shotgun (WGS) entry which is preliminary data.</text>
</comment>
<evidence type="ECO:0000256" key="2">
    <source>
        <dbReference type="SAM" id="MobiDB-lite"/>
    </source>
</evidence>
<dbReference type="InterPro" id="IPR044730">
    <property type="entry name" value="RNase_H-like_dom_plant"/>
</dbReference>
<dbReference type="PRINTS" id="PR00463">
    <property type="entry name" value="EP450I"/>
</dbReference>
<dbReference type="Proteomes" id="UP000824890">
    <property type="component" value="Unassembled WGS sequence"/>
</dbReference>
<evidence type="ECO:0000256" key="1">
    <source>
        <dbReference type="ARBA" id="ARBA00010617"/>
    </source>
</evidence>
<dbReference type="Pfam" id="PF00067">
    <property type="entry name" value="p450"/>
    <property type="match status" value="1"/>
</dbReference>
<dbReference type="SUPFAM" id="SSF53098">
    <property type="entry name" value="Ribonuclease H-like"/>
    <property type="match status" value="1"/>
</dbReference>
<dbReference type="InterPro" id="IPR025836">
    <property type="entry name" value="Zn_knuckle_CX2CX4HX4C"/>
</dbReference>
<proteinExistence type="inferred from homology"/>
<dbReference type="CDD" id="cd06222">
    <property type="entry name" value="RNase_H_like"/>
    <property type="match status" value="1"/>
</dbReference>
<dbReference type="InterPro" id="IPR002156">
    <property type="entry name" value="RNaseH_domain"/>
</dbReference>
<dbReference type="Pfam" id="PF13456">
    <property type="entry name" value="RVT_3"/>
    <property type="match status" value="1"/>
</dbReference>
<dbReference type="InterPro" id="IPR036397">
    <property type="entry name" value="RNaseH_sf"/>
</dbReference>
<dbReference type="SUPFAM" id="SSF48264">
    <property type="entry name" value="Cytochrome P450"/>
    <property type="match status" value="1"/>
</dbReference>
<evidence type="ECO:0000259" key="4">
    <source>
        <dbReference type="Pfam" id="PF14392"/>
    </source>
</evidence>
<feature type="region of interest" description="Disordered" evidence="2">
    <location>
        <begin position="364"/>
        <end position="411"/>
    </location>
</feature>